<evidence type="ECO:0000313" key="3">
    <source>
        <dbReference type="Proteomes" id="UP000183832"/>
    </source>
</evidence>
<sequence length="78" mass="9257">MESFNKKIIIHSKTDEAKRLLTSECCNKLLLHKFGFFPFSKVFCWQYQSLRKTRNSNKQDKLDNRNHSSVNAHLITQL</sequence>
<keyword evidence="3" id="KW-1185">Reference proteome</keyword>
<accession>A0A1J1HNW1</accession>
<feature type="region of interest" description="Disordered" evidence="1">
    <location>
        <begin position="54"/>
        <end position="78"/>
    </location>
</feature>
<gene>
    <name evidence="2" type="ORF">CLUMA_CG003579</name>
</gene>
<dbReference type="EMBL" id="CVRI01000014">
    <property type="protein sequence ID" value="CRK89735.1"/>
    <property type="molecule type" value="Genomic_DNA"/>
</dbReference>
<feature type="compositionally biased region" description="Polar residues" evidence="1">
    <location>
        <begin position="67"/>
        <end position="78"/>
    </location>
</feature>
<feature type="compositionally biased region" description="Basic and acidic residues" evidence="1">
    <location>
        <begin position="57"/>
        <end position="66"/>
    </location>
</feature>
<name>A0A1J1HNW1_9DIPT</name>
<proteinExistence type="predicted"/>
<dbReference type="Proteomes" id="UP000183832">
    <property type="component" value="Unassembled WGS sequence"/>
</dbReference>
<organism evidence="2 3">
    <name type="scientific">Clunio marinus</name>
    <dbReference type="NCBI Taxonomy" id="568069"/>
    <lineage>
        <taxon>Eukaryota</taxon>
        <taxon>Metazoa</taxon>
        <taxon>Ecdysozoa</taxon>
        <taxon>Arthropoda</taxon>
        <taxon>Hexapoda</taxon>
        <taxon>Insecta</taxon>
        <taxon>Pterygota</taxon>
        <taxon>Neoptera</taxon>
        <taxon>Endopterygota</taxon>
        <taxon>Diptera</taxon>
        <taxon>Nematocera</taxon>
        <taxon>Chironomoidea</taxon>
        <taxon>Chironomidae</taxon>
        <taxon>Clunio</taxon>
    </lineage>
</organism>
<dbReference type="AlphaFoldDB" id="A0A1J1HNW1"/>
<evidence type="ECO:0000313" key="2">
    <source>
        <dbReference type="EMBL" id="CRK89735.1"/>
    </source>
</evidence>
<protein>
    <submittedName>
        <fullName evidence="2">CLUMA_CG003579, isoform A</fullName>
    </submittedName>
</protein>
<evidence type="ECO:0000256" key="1">
    <source>
        <dbReference type="SAM" id="MobiDB-lite"/>
    </source>
</evidence>
<reference evidence="2 3" key="1">
    <citation type="submission" date="2015-04" db="EMBL/GenBank/DDBJ databases">
        <authorList>
            <person name="Syromyatnikov M.Y."/>
            <person name="Popov V.N."/>
        </authorList>
    </citation>
    <scope>NUCLEOTIDE SEQUENCE [LARGE SCALE GENOMIC DNA]</scope>
</reference>